<organism evidence="2 3">
    <name type="scientific">Ataeniobius toweri</name>
    <dbReference type="NCBI Taxonomy" id="208326"/>
    <lineage>
        <taxon>Eukaryota</taxon>
        <taxon>Metazoa</taxon>
        <taxon>Chordata</taxon>
        <taxon>Craniata</taxon>
        <taxon>Vertebrata</taxon>
        <taxon>Euteleostomi</taxon>
        <taxon>Actinopterygii</taxon>
        <taxon>Neopterygii</taxon>
        <taxon>Teleostei</taxon>
        <taxon>Neoteleostei</taxon>
        <taxon>Acanthomorphata</taxon>
        <taxon>Ovalentaria</taxon>
        <taxon>Atherinomorphae</taxon>
        <taxon>Cyprinodontiformes</taxon>
        <taxon>Goodeidae</taxon>
        <taxon>Ataeniobius</taxon>
    </lineage>
</organism>
<name>A0ABU7AGM2_9TELE</name>
<reference evidence="2 3" key="1">
    <citation type="submission" date="2021-07" db="EMBL/GenBank/DDBJ databases">
        <authorList>
            <person name="Palmer J.M."/>
        </authorList>
    </citation>
    <scope>NUCLEOTIDE SEQUENCE [LARGE SCALE GENOMIC DNA]</scope>
    <source>
        <strain evidence="2 3">AT_MEX2019</strain>
        <tissue evidence="2">Muscle</tissue>
    </source>
</reference>
<dbReference type="Proteomes" id="UP001345963">
    <property type="component" value="Unassembled WGS sequence"/>
</dbReference>
<gene>
    <name evidence="2" type="ORF">ATANTOWER_017882</name>
</gene>
<dbReference type="EMBL" id="JAHUTI010013532">
    <property type="protein sequence ID" value="MED6237023.1"/>
    <property type="molecule type" value="Genomic_DNA"/>
</dbReference>
<accession>A0ABU7AGM2</accession>
<comment type="caution">
    <text evidence="2">The sequence shown here is derived from an EMBL/GenBank/DDBJ whole genome shotgun (WGS) entry which is preliminary data.</text>
</comment>
<keyword evidence="3" id="KW-1185">Reference proteome</keyword>
<sequence>MNARRGGAASPMPRSSQPPEHQRYARELNQEAKARPQGLRVPNKEGLIQTDRQTDSYRYKRNSLGEETVSVAAGFSRQRSVAPPEVTSIFVLFLNISDDHNFVLFRGSFQLNEYFAVLCPG</sequence>
<protein>
    <submittedName>
        <fullName evidence="2">Uncharacterized protein</fullName>
    </submittedName>
</protein>
<proteinExistence type="predicted"/>
<feature type="region of interest" description="Disordered" evidence="1">
    <location>
        <begin position="1"/>
        <end position="23"/>
    </location>
</feature>
<evidence type="ECO:0000313" key="2">
    <source>
        <dbReference type="EMBL" id="MED6237023.1"/>
    </source>
</evidence>
<evidence type="ECO:0000313" key="3">
    <source>
        <dbReference type="Proteomes" id="UP001345963"/>
    </source>
</evidence>
<evidence type="ECO:0000256" key="1">
    <source>
        <dbReference type="SAM" id="MobiDB-lite"/>
    </source>
</evidence>